<dbReference type="EMBL" id="VUOD01000004">
    <property type="protein sequence ID" value="KAA2284937.1"/>
    <property type="molecule type" value="Genomic_DNA"/>
</dbReference>
<reference evidence="1 2" key="2">
    <citation type="submission" date="2019-09" db="EMBL/GenBank/DDBJ databases">
        <authorList>
            <person name="Mazur A."/>
        </authorList>
    </citation>
    <scope>NUCLEOTIDE SEQUENCE [LARGE SCALE GENOMIC DNA]</scope>
    <source>
        <strain evidence="1 2">3729k</strain>
    </source>
</reference>
<organism evidence="1 2">
    <name type="scientific">Arenimonas fontis</name>
    <dbReference type="NCBI Taxonomy" id="2608255"/>
    <lineage>
        <taxon>Bacteria</taxon>
        <taxon>Pseudomonadati</taxon>
        <taxon>Pseudomonadota</taxon>
        <taxon>Gammaproteobacteria</taxon>
        <taxon>Lysobacterales</taxon>
        <taxon>Lysobacteraceae</taxon>
        <taxon>Arenimonas</taxon>
    </lineage>
</organism>
<reference evidence="1 2" key="1">
    <citation type="submission" date="2019-09" db="EMBL/GenBank/DDBJ databases">
        <title>Arenimonas chukotkensis sp. nov., a bacterium isolated from Chukotka hot spring, Arctic region, Russia.</title>
        <authorList>
            <person name="Zayulina K.S."/>
            <person name="Prokofeva M.I."/>
            <person name="Elcheninov A.G."/>
            <person name="Novikov A."/>
            <person name="Kochetkova T.V."/>
            <person name="Kublanov I.V."/>
        </authorList>
    </citation>
    <scope>NUCLEOTIDE SEQUENCE [LARGE SCALE GENOMIC DNA]</scope>
    <source>
        <strain evidence="1 2">3729k</strain>
    </source>
</reference>
<evidence type="ECO:0000313" key="2">
    <source>
        <dbReference type="Proteomes" id="UP000322165"/>
    </source>
</evidence>
<proteinExistence type="predicted"/>
<dbReference type="InterPro" id="IPR007922">
    <property type="entry name" value="DciA-like"/>
</dbReference>
<accession>A0A5B2ZAG5</accession>
<protein>
    <submittedName>
        <fullName evidence="1">DUF721 domain-containing protein</fullName>
    </submittedName>
</protein>
<sequence length="166" mass="17383">MMTFIMSDPSKPYGGAAPSPLPRQALEALSGTGLAGLVERARWLAALDPMLRRSLPATLADQCRLANVDENKLVFLVSSPVWKAKLRLHADALLDAAAAAGLEARSLVVKVAPPEPVFPTESGQPKPLSEAVRDALRATAHSVSDPGLKAQLLRLASSGQGETDGA</sequence>
<comment type="caution">
    <text evidence="1">The sequence shown here is derived from an EMBL/GenBank/DDBJ whole genome shotgun (WGS) entry which is preliminary data.</text>
</comment>
<dbReference type="Pfam" id="PF05258">
    <property type="entry name" value="DciA"/>
    <property type="match status" value="1"/>
</dbReference>
<dbReference type="AlphaFoldDB" id="A0A5B2ZAG5"/>
<name>A0A5B2ZAG5_9GAMM</name>
<dbReference type="Proteomes" id="UP000322165">
    <property type="component" value="Unassembled WGS sequence"/>
</dbReference>
<gene>
    <name evidence="1" type="ORF">F0415_06710</name>
</gene>
<evidence type="ECO:0000313" key="1">
    <source>
        <dbReference type="EMBL" id="KAA2284937.1"/>
    </source>
</evidence>
<keyword evidence="2" id="KW-1185">Reference proteome</keyword>